<evidence type="ECO:0000256" key="3">
    <source>
        <dbReference type="ARBA" id="ARBA00023210"/>
    </source>
</evidence>
<reference evidence="9" key="1">
    <citation type="journal article" date="2021" name="PeerJ">
        <title>Extensive microbial diversity within the chicken gut microbiome revealed by metagenomics and culture.</title>
        <authorList>
            <person name="Gilroy R."/>
            <person name="Ravi A."/>
            <person name="Getino M."/>
            <person name="Pursley I."/>
            <person name="Horton D.L."/>
            <person name="Alikhan N.F."/>
            <person name="Baker D."/>
            <person name="Gharbi K."/>
            <person name="Hall N."/>
            <person name="Watson M."/>
            <person name="Adriaenssens E.M."/>
            <person name="Foster-Nyarko E."/>
            <person name="Jarju S."/>
            <person name="Secka A."/>
            <person name="Antonio M."/>
            <person name="Oren A."/>
            <person name="Chaudhuri R.R."/>
            <person name="La Ragione R."/>
            <person name="Hildebrand F."/>
            <person name="Pallen M.J."/>
        </authorList>
    </citation>
    <scope>NUCLEOTIDE SEQUENCE</scope>
    <source>
        <strain evidence="9">CHK178-16964</strain>
    </source>
</reference>
<dbReference type="InterPro" id="IPR013033">
    <property type="entry name" value="MinC"/>
</dbReference>
<comment type="similarity">
    <text evidence="1 6">Belongs to the MinC family.</text>
</comment>
<dbReference type="GO" id="GO:1901891">
    <property type="term" value="P:regulation of cell septum assembly"/>
    <property type="evidence" value="ECO:0007669"/>
    <property type="project" value="InterPro"/>
</dbReference>
<dbReference type="GO" id="GO:0000917">
    <property type="term" value="P:division septum assembly"/>
    <property type="evidence" value="ECO:0007669"/>
    <property type="project" value="UniProtKB-KW"/>
</dbReference>
<dbReference type="InterPro" id="IPR055219">
    <property type="entry name" value="MinC_N_1"/>
</dbReference>
<keyword evidence="3 6" id="KW-0717">Septation</keyword>
<dbReference type="InterPro" id="IPR036145">
    <property type="entry name" value="MinC_C_sf"/>
</dbReference>
<dbReference type="Proteomes" id="UP000823900">
    <property type="component" value="Unassembled WGS sequence"/>
</dbReference>
<dbReference type="HAMAP" id="MF_00267">
    <property type="entry name" value="MinC"/>
    <property type="match status" value="1"/>
</dbReference>
<evidence type="ECO:0000313" key="10">
    <source>
        <dbReference type="Proteomes" id="UP000823900"/>
    </source>
</evidence>
<keyword evidence="4 6" id="KW-0131">Cell cycle</keyword>
<reference evidence="9" key="2">
    <citation type="submission" date="2021-04" db="EMBL/GenBank/DDBJ databases">
        <authorList>
            <person name="Gilroy R."/>
        </authorList>
    </citation>
    <scope>NUCLEOTIDE SEQUENCE</scope>
    <source>
        <strain evidence="9">CHK178-16964</strain>
    </source>
</reference>
<dbReference type="Gene3D" id="2.160.20.70">
    <property type="match status" value="1"/>
</dbReference>
<dbReference type="AlphaFoldDB" id="A0A9D2KNR5"/>
<dbReference type="PANTHER" id="PTHR34108">
    <property type="entry name" value="SEPTUM SITE-DETERMINING PROTEIN MINC"/>
    <property type="match status" value="1"/>
</dbReference>
<keyword evidence="2 6" id="KW-0132">Cell division</keyword>
<dbReference type="Pfam" id="PF22642">
    <property type="entry name" value="MinC_N_1"/>
    <property type="match status" value="1"/>
</dbReference>
<evidence type="ECO:0000256" key="6">
    <source>
        <dbReference type="HAMAP-Rule" id="MF_00267"/>
    </source>
</evidence>
<comment type="subunit">
    <text evidence="5 6">Interacts with MinD and FtsZ.</text>
</comment>
<evidence type="ECO:0000256" key="1">
    <source>
        <dbReference type="ARBA" id="ARBA00006291"/>
    </source>
</evidence>
<name>A0A9D2KNR5_9FIRM</name>
<dbReference type="Gene3D" id="3.30.160.540">
    <property type="match status" value="1"/>
</dbReference>
<comment type="caution">
    <text evidence="9">The sequence shown here is derived from an EMBL/GenBank/DDBJ whole genome shotgun (WGS) entry which is preliminary data.</text>
</comment>
<evidence type="ECO:0000313" key="9">
    <source>
        <dbReference type="EMBL" id="HJA70600.1"/>
    </source>
</evidence>
<organism evidence="9 10">
    <name type="scientific">Candidatus Lachnoclostridium stercoravium</name>
    <dbReference type="NCBI Taxonomy" id="2838633"/>
    <lineage>
        <taxon>Bacteria</taxon>
        <taxon>Bacillati</taxon>
        <taxon>Bacillota</taxon>
        <taxon>Clostridia</taxon>
        <taxon>Lachnospirales</taxon>
        <taxon>Lachnospiraceae</taxon>
    </lineage>
</organism>
<evidence type="ECO:0000256" key="4">
    <source>
        <dbReference type="ARBA" id="ARBA00023306"/>
    </source>
</evidence>
<dbReference type="Pfam" id="PF03775">
    <property type="entry name" value="MinC_C"/>
    <property type="match status" value="1"/>
</dbReference>
<feature type="domain" description="Septum site-determining protein MinC N-terminal" evidence="8">
    <location>
        <begin position="5"/>
        <end position="76"/>
    </location>
</feature>
<evidence type="ECO:0000259" key="8">
    <source>
        <dbReference type="Pfam" id="PF22642"/>
    </source>
</evidence>
<dbReference type="PANTHER" id="PTHR34108:SF1">
    <property type="entry name" value="SEPTUM SITE-DETERMINING PROTEIN MINC"/>
    <property type="match status" value="1"/>
</dbReference>
<comment type="function">
    <text evidence="6">Cell division inhibitor that blocks the formation of polar Z ring septums. Rapidly oscillates between the poles of the cell to destabilize FtsZ filaments that have formed before they mature into polar Z rings. Prevents FtsZ polymerization.</text>
</comment>
<feature type="domain" description="Septum formation inhibitor MinC C-terminal" evidence="7">
    <location>
        <begin position="113"/>
        <end position="207"/>
    </location>
</feature>
<dbReference type="InterPro" id="IPR016098">
    <property type="entry name" value="CAP/MinC_C"/>
</dbReference>
<evidence type="ECO:0000256" key="2">
    <source>
        <dbReference type="ARBA" id="ARBA00022618"/>
    </source>
</evidence>
<dbReference type="EMBL" id="DWZA01000029">
    <property type="protein sequence ID" value="HJA70600.1"/>
    <property type="molecule type" value="Genomic_DNA"/>
</dbReference>
<dbReference type="InterPro" id="IPR005526">
    <property type="entry name" value="Septum_form_inhib_MinC_C"/>
</dbReference>
<accession>A0A9D2KNR5</accession>
<proteinExistence type="inferred from homology"/>
<evidence type="ECO:0000256" key="5">
    <source>
        <dbReference type="ARBA" id="ARBA00046874"/>
    </source>
</evidence>
<dbReference type="SUPFAM" id="SSF63848">
    <property type="entry name" value="Cell-division inhibitor MinC, C-terminal domain"/>
    <property type="match status" value="1"/>
</dbReference>
<gene>
    <name evidence="6" type="primary">minC</name>
    <name evidence="9" type="ORF">IAA07_03340</name>
</gene>
<protein>
    <recommendedName>
        <fullName evidence="6">Probable septum site-determining protein MinC</fullName>
    </recommendedName>
</protein>
<dbReference type="GO" id="GO:0000902">
    <property type="term" value="P:cell morphogenesis"/>
    <property type="evidence" value="ECO:0007669"/>
    <property type="project" value="InterPro"/>
</dbReference>
<evidence type="ECO:0000259" key="7">
    <source>
        <dbReference type="Pfam" id="PF03775"/>
    </source>
</evidence>
<sequence length="221" mass="23934">MRSTVVIKGSRSGLSVYLDPEPPFSQLLRDIAVKFRESAKFWGSVQMALTLEGRELTAAEEFAVVNTITENSQIEILCLLDTDAQRIERCEKALNEKLMELNSRTGQFFRGDLLPGESFESEASIVIIGNVLRGSRVTARGNIIVLGELNGSAHAGAAGGEDNVIVALDMAPFQIKIAGYAGSFGKKGRRLGRGPLAACVEDGQIVVKPLKKGFLDFIKFS</sequence>